<protein>
    <submittedName>
        <fullName evidence="2">Uncharacterized protein</fullName>
    </submittedName>
</protein>
<dbReference type="EMBL" id="AKAU01000072">
    <property type="protein sequence ID" value="EIN00981.1"/>
    <property type="molecule type" value="Genomic_DNA"/>
</dbReference>
<organism evidence="2 3">
    <name type="scientific">Paraburkholderia hospita</name>
    <dbReference type="NCBI Taxonomy" id="169430"/>
    <lineage>
        <taxon>Bacteria</taxon>
        <taxon>Pseudomonadati</taxon>
        <taxon>Pseudomonadota</taxon>
        <taxon>Betaproteobacteria</taxon>
        <taxon>Burkholderiales</taxon>
        <taxon>Burkholderiaceae</taxon>
        <taxon>Paraburkholderia</taxon>
    </lineage>
</organism>
<name>A0ABN0FQF3_9BURK</name>
<feature type="region of interest" description="Disordered" evidence="1">
    <location>
        <begin position="44"/>
        <end position="84"/>
    </location>
</feature>
<evidence type="ECO:0000313" key="3">
    <source>
        <dbReference type="Proteomes" id="UP000004980"/>
    </source>
</evidence>
<proteinExistence type="predicted"/>
<comment type="caution">
    <text evidence="2">The sequence shown here is derived from an EMBL/GenBank/DDBJ whole genome shotgun (WGS) entry which is preliminary data.</text>
</comment>
<sequence length="84" mass="9206">MCASAYNSRNDRAPDGAMLRAPLHGVTAGAPYEESRCKPAFWNHRPKFAPNRHGSRAPDGVFADRADSQGKCRTQRNHAEKGLA</sequence>
<evidence type="ECO:0000313" key="2">
    <source>
        <dbReference type="EMBL" id="EIN00981.1"/>
    </source>
</evidence>
<reference evidence="2 3" key="1">
    <citation type="journal article" date="2012" name="J. Bacteriol.">
        <title>Draft Genome Sequence of the Soil Bacterium Burkholderia terrae Strain BS001, Which Interacts with Fungal Surface Structures.</title>
        <authorList>
            <person name="Nazir R."/>
            <person name="Hansen M.A."/>
            <person name="Sorensen S."/>
            <person name="van Elsas J.D."/>
        </authorList>
    </citation>
    <scope>NUCLEOTIDE SEQUENCE [LARGE SCALE GENOMIC DNA]</scope>
    <source>
        <strain evidence="2 3">BS001</strain>
    </source>
</reference>
<dbReference type="Proteomes" id="UP000004980">
    <property type="component" value="Unassembled WGS sequence"/>
</dbReference>
<keyword evidence="3" id="KW-1185">Reference proteome</keyword>
<accession>A0ABN0FQF3</accession>
<gene>
    <name evidence="2" type="ORF">WQE_10776</name>
</gene>
<evidence type="ECO:0000256" key="1">
    <source>
        <dbReference type="SAM" id="MobiDB-lite"/>
    </source>
</evidence>